<dbReference type="FunFam" id="2.60.40.420:FF:000005">
    <property type="entry name" value="Ephrin A5"/>
    <property type="match status" value="1"/>
</dbReference>
<dbReference type="InterPro" id="IPR019765">
    <property type="entry name" value="Ephrin_CS"/>
</dbReference>
<dbReference type="EMBL" id="RWIC01000703">
    <property type="protein sequence ID" value="TKC40811.1"/>
    <property type="molecule type" value="Genomic_DNA"/>
</dbReference>
<dbReference type="SUPFAM" id="SSF49503">
    <property type="entry name" value="Cupredoxins"/>
    <property type="match status" value="1"/>
</dbReference>
<feature type="compositionally biased region" description="Pro residues" evidence="10">
    <location>
        <begin position="152"/>
        <end position="162"/>
    </location>
</feature>
<dbReference type="PANTHER" id="PTHR11304">
    <property type="entry name" value="EPHRIN"/>
    <property type="match status" value="1"/>
</dbReference>
<evidence type="ECO:0000256" key="4">
    <source>
        <dbReference type="ARBA" id="ARBA00022729"/>
    </source>
</evidence>
<keyword evidence="4" id="KW-0732">Signal</keyword>
<sequence length="442" mass="47003">VARAQAGAAGDLQAPALPPPARPAPARSAAAEEAETAGRRRPGERGGRTGAMAPAQRPLLPLLLLLLPLPPPPPFARAEDAARANSDRYAVYWNRSNPRRSCAYVCTATLALDVCTRPPRWVPAGGTRPGPMGTVPSSVQRGHRGSELAPAGHPPSPGPPPGWGPVAWVDPVVRTRVEALIALGCGQQPRSPLKRPVGLSPPQAAQFAEEGPEAGDQLRTQGGAGGPSSLPGSWAGEGAAVSDLGTPQQTSREVHGSLEVVGSKDLALGQPCPPPRFHAGAADDGGGYTVEVSINDYLDIYCPHYGAPLPPAERMEHYVLYMVNGEGHASCDHRQRGFKRWECNRPAAPGGPLKFSEKFQLFTPFSLGFEFRPGHEYYYISATPPNAVDRPCLRLKVYVRPTNETLYEAPEPIFTSNNSCSGLRSCQLFLSTVPVLWTLLGS</sequence>
<dbReference type="CDD" id="cd10425">
    <property type="entry name" value="Ephrin-A_Ectodomain"/>
    <property type="match status" value="1"/>
</dbReference>
<evidence type="ECO:0000256" key="8">
    <source>
        <dbReference type="ARBA" id="ARBA00023288"/>
    </source>
</evidence>
<dbReference type="Proteomes" id="UP000308365">
    <property type="component" value="Unassembled WGS sequence"/>
</dbReference>
<evidence type="ECO:0000256" key="3">
    <source>
        <dbReference type="ARBA" id="ARBA00022622"/>
    </source>
</evidence>
<dbReference type="GO" id="GO:0046849">
    <property type="term" value="P:bone remodeling"/>
    <property type="evidence" value="ECO:0007669"/>
    <property type="project" value="TreeGrafter"/>
</dbReference>
<dbReference type="GO" id="GO:0005886">
    <property type="term" value="C:plasma membrane"/>
    <property type="evidence" value="ECO:0007669"/>
    <property type="project" value="UniProtKB-SubCell"/>
</dbReference>
<dbReference type="GO" id="GO:0098552">
    <property type="term" value="C:side of membrane"/>
    <property type="evidence" value="ECO:0007669"/>
    <property type="project" value="UniProtKB-KW"/>
</dbReference>
<comment type="similarity">
    <text evidence="9">Belongs to the ephrin family.</text>
</comment>
<gene>
    <name evidence="12" type="ORF">EI555_007836</name>
</gene>
<evidence type="ECO:0000256" key="10">
    <source>
        <dbReference type="SAM" id="MobiDB-lite"/>
    </source>
</evidence>
<dbReference type="InterPro" id="IPR034252">
    <property type="entry name" value="Ephrin-A_Ecto"/>
</dbReference>
<proteinExistence type="inferred from homology"/>
<dbReference type="PANTHER" id="PTHR11304:SF4">
    <property type="entry name" value="EPHRIN-A2"/>
    <property type="match status" value="1"/>
</dbReference>
<evidence type="ECO:0000313" key="12">
    <source>
        <dbReference type="EMBL" id="TKC40811.1"/>
    </source>
</evidence>
<evidence type="ECO:0000256" key="2">
    <source>
        <dbReference type="ARBA" id="ARBA00022475"/>
    </source>
</evidence>
<evidence type="ECO:0000256" key="6">
    <source>
        <dbReference type="ARBA" id="ARBA00023157"/>
    </source>
</evidence>
<evidence type="ECO:0000313" key="13">
    <source>
        <dbReference type="Proteomes" id="UP000308365"/>
    </source>
</evidence>
<keyword evidence="7" id="KW-0325">Glycoprotein</keyword>
<protein>
    <recommendedName>
        <fullName evidence="11">Ephrin RBD domain-containing protein</fullName>
    </recommendedName>
</protein>
<accession>A0A4U1EVL1</accession>
<comment type="caution">
    <text evidence="12">The sequence shown here is derived from an EMBL/GenBank/DDBJ whole genome shotgun (WGS) entry which is preliminary data.</text>
</comment>
<feature type="compositionally biased region" description="Low complexity" evidence="10">
    <location>
        <begin position="227"/>
        <end position="236"/>
    </location>
</feature>
<dbReference type="InterPro" id="IPR001799">
    <property type="entry name" value="Ephrin_RBD"/>
</dbReference>
<dbReference type="GO" id="GO:0046875">
    <property type="term" value="F:ephrin receptor binding"/>
    <property type="evidence" value="ECO:0007669"/>
    <property type="project" value="InterPro"/>
</dbReference>
<evidence type="ECO:0000256" key="1">
    <source>
        <dbReference type="ARBA" id="ARBA00004609"/>
    </source>
</evidence>
<feature type="non-terminal residue" evidence="12">
    <location>
        <position position="1"/>
    </location>
</feature>
<evidence type="ECO:0000256" key="7">
    <source>
        <dbReference type="ARBA" id="ARBA00023180"/>
    </source>
</evidence>
<keyword evidence="5" id="KW-0472">Membrane</keyword>
<organism evidence="12 13">
    <name type="scientific">Monodon monoceros</name>
    <name type="common">Narwhal</name>
    <name type="synonym">Ceratodon monodon</name>
    <dbReference type="NCBI Taxonomy" id="40151"/>
    <lineage>
        <taxon>Eukaryota</taxon>
        <taxon>Metazoa</taxon>
        <taxon>Chordata</taxon>
        <taxon>Craniata</taxon>
        <taxon>Vertebrata</taxon>
        <taxon>Euteleostomi</taxon>
        <taxon>Mammalia</taxon>
        <taxon>Eutheria</taxon>
        <taxon>Laurasiatheria</taxon>
        <taxon>Artiodactyla</taxon>
        <taxon>Whippomorpha</taxon>
        <taxon>Cetacea</taxon>
        <taxon>Odontoceti</taxon>
        <taxon>Monodontidae</taxon>
        <taxon>Monodon</taxon>
    </lineage>
</organism>
<evidence type="ECO:0000259" key="11">
    <source>
        <dbReference type="PROSITE" id="PS51551"/>
    </source>
</evidence>
<keyword evidence="3" id="KW-0336">GPI-anchor</keyword>
<keyword evidence="2" id="KW-1003">Cell membrane</keyword>
<dbReference type="GO" id="GO:0030316">
    <property type="term" value="P:osteoclast differentiation"/>
    <property type="evidence" value="ECO:0007669"/>
    <property type="project" value="TreeGrafter"/>
</dbReference>
<feature type="compositionally biased region" description="Low complexity" evidence="10">
    <location>
        <begin position="1"/>
        <end position="15"/>
    </location>
</feature>
<feature type="region of interest" description="Disordered" evidence="10">
    <location>
        <begin position="187"/>
        <end position="255"/>
    </location>
</feature>
<evidence type="ECO:0000256" key="9">
    <source>
        <dbReference type="PROSITE-ProRule" id="PRU00884"/>
    </source>
</evidence>
<reference evidence="13" key="1">
    <citation type="journal article" date="2019" name="IScience">
        <title>Narwhal Genome Reveals Long-Term Low Genetic Diversity despite Current Large Abundance Size.</title>
        <authorList>
            <person name="Westbury M.V."/>
            <person name="Petersen B."/>
            <person name="Garde E."/>
            <person name="Heide-Jorgensen M.P."/>
            <person name="Lorenzen E.D."/>
        </authorList>
    </citation>
    <scope>NUCLEOTIDE SEQUENCE [LARGE SCALE GENOMIC DNA]</scope>
</reference>
<dbReference type="GO" id="GO:0007411">
    <property type="term" value="P:axon guidance"/>
    <property type="evidence" value="ECO:0007669"/>
    <property type="project" value="TreeGrafter"/>
</dbReference>
<feature type="compositionally biased region" description="Basic and acidic residues" evidence="10">
    <location>
        <begin position="36"/>
        <end position="47"/>
    </location>
</feature>
<dbReference type="Pfam" id="PF00812">
    <property type="entry name" value="Ephrin"/>
    <property type="match status" value="1"/>
</dbReference>
<dbReference type="Gene3D" id="2.60.40.420">
    <property type="entry name" value="Cupredoxins - blue copper proteins"/>
    <property type="match status" value="1"/>
</dbReference>
<dbReference type="AlphaFoldDB" id="A0A4U1EVL1"/>
<dbReference type="PROSITE" id="PS01299">
    <property type="entry name" value="EPHRIN_RBD_1"/>
    <property type="match status" value="1"/>
</dbReference>
<keyword evidence="8" id="KW-0449">Lipoprotein</keyword>
<comment type="caution">
    <text evidence="9">Lacks conserved residue(s) required for the propagation of feature annotation.</text>
</comment>
<dbReference type="InterPro" id="IPR008972">
    <property type="entry name" value="Cupredoxin"/>
</dbReference>
<dbReference type="InterPro" id="IPR031328">
    <property type="entry name" value="Ephrin"/>
</dbReference>
<keyword evidence="6" id="KW-1015">Disulfide bond</keyword>
<dbReference type="GO" id="GO:0048013">
    <property type="term" value="P:ephrin receptor signaling pathway"/>
    <property type="evidence" value="ECO:0007669"/>
    <property type="project" value="InterPro"/>
</dbReference>
<feature type="domain" description="Ephrin RBD" evidence="11">
    <location>
        <begin position="266"/>
        <end position="403"/>
    </location>
</feature>
<evidence type="ECO:0000256" key="5">
    <source>
        <dbReference type="ARBA" id="ARBA00023136"/>
    </source>
</evidence>
<name>A0A4U1EVL1_MONMO</name>
<feature type="region of interest" description="Disordered" evidence="10">
    <location>
        <begin position="124"/>
        <end position="162"/>
    </location>
</feature>
<dbReference type="PROSITE" id="PS51551">
    <property type="entry name" value="EPHRIN_RBD_2"/>
    <property type="match status" value="1"/>
</dbReference>
<feature type="region of interest" description="Disordered" evidence="10">
    <location>
        <begin position="1"/>
        <end position="53"/>
    </location>
</feature>
<comment type="subcellular location">
    <subcellularLocation>
        <location evidence="1">Cell membrane</location>
        <topology evidence="1">Lipid-anchor</topology>
        <topology evidence="1">GPI-anchor</topology>
    </subcellularLocation>
</comment>